<reference evidence="1 2" key="1">
    <citation type="journal article" date="2010" name="Science">
        <title>Genomic analysis of organismal complexity in the multicellular green alga Volvox carteri.</title>
        <authorList>
            <person name="Prochnik S.E."/>
            <person name="Umen J."/>
            <person name="Nedelcu A.M."/>
            <person name="Hallmann A."/>
            <person name="Miller S.M."/>
            <person name="Nishii I."/>
            <person name="Ferris P."/>
            <person name="Kuo A."/>
            <person name="Mitros T."/>
            <person name="Fritz-Laylin L.K."/>
            <person name="Hellsten U."/>
            <person name="Chapman J."/>
            <person name="Simakov O."/>
            <person name="Rensing S.A."/>
            <person name="Terry A."/>
            <person name="Pangilinan J."/>
            <person name="Kapitonov V."/>
            <person name="Jurka J."/>
            <person name="Salamov A."/>
            <person name="Shapiro H."/>
            <person name="Schmutz J."/>
            <person name="Grimwood J."/>
            <person name="Lindquist E."/>
            <person name="Lucas S."/>
            <person name="Grigoriev I.V."/>
            <person name="Schmitt R."/>
            <person name="Kirk D."/>
            <person name="Rokhsar D.S."/>
        </authorList>
    </citation>
    <scope>NUCLEOTIDE SEQUENCE [LARGE SCALE GENOMIC DNA]</scope>
    <source>
        <strain evidence="2">f. Nagariensis / Eve</strain>
    </source>
</reference>
<sequence>MYISACRWVGLLPASVRTVNSTLPHSQLTRQVSDCYTSVLTPLQVAKVLTVAYPYIPDGVAMLHVFKLINAPDDGMPTAPTGVAANPSGLAGTQPPSSQSFSSLAGLLASQLPALLMGVAAGGSQVQAAPGVPGGLPLQSGGGAGAVLAKLGTSLPQVQMQQMLVALLQQQQQLQPAQQLPRTAGSANPQPQVQLLKALAAGLQQHGTIQLQPLIAGLQAAAAALSAGTQTQPAPGDGLPATGQLQGFASLLDALATTQQTAGGMQSGAVASQCR</sequence>
<evidence type="ECO:0000313" key="1">
    <source>
        <dbReference type="EMBL" id="EFJ50354.1"/>
    </source>
</evidence>
<dbReference type="KEGG" id="vcn:VOLCADRAFT_88881"/>
<evidence type="ECO:0000313" key="2">
    <source>
        <dbReference type="Proteomes" id="UP000001058"/>
    </source>
</evidence>
<dbReference type="InParanoid" id="D8TQ73"/>
<name>D8TQ73_VOLCA</name>
<dbReference type="GeneID" id="9624932"/>
<dbReference type="AlphaFoldDB" id="D8TQ73"/>
<dbReference type="EMBL" id="GL378331">
    <property type="protein sequence ID" value="EFJ50354.1"/>
    <property type="molecule type" value="Genomic_DNA"/>
</dbReference>
<dbReference type="eggNOG" id="ENOG502RRF1">
    <property type="taxonomic scope" value="Eukaryota"/>
</dbReference>
<organism evidence="2">
    <name type="scientific">Volvox carteri f. nagariensis</name>
    <dbReference type="NCBI Taxonomy" id="3068"/>
    <lineage>
        <taxon>Eukaryota</taxon>
        <taxon>Viridiplantae</taxon>
        <taxon>Chlorophyta</taxon>
        <taxon>core chlorophytes</taxon>
        <taxon>Chlorophyceae</taxon>
        <taxon>CS clade</taxon>
        <taxon>Chlamydomonadales</taxon>
        <taxon>Volvocaceae</taxon>
        <taxon>Volvox</taxon>
    </lineage>
</organism>
<dbReference type="RefSeq" id="XP_002948479.1">
    <property type="nucleotide sequence ID" value="XM_002948433.1"/>
</dbReference>
<proteinExistence type="predicted"/>
<gene>
    <name evidence="1" type="ORF">VOLCADRAFT_88881</name>
</gene>
<keyword evidence="2" id="KW-1185">Reference proteome</keyword>
<protein>
    <submittedName>
        <fullName evidence="1">Uncharacterized protein</fullName>
    </submittedName>
</protein>
<dbReference type="Proteomes" id="UP000001058">
    <property type="component" value="Unassembled WGS sequence"/>
</dbReference>
<accession>D8TQ73</accession>